<dbReference type="PANTHER" id="PTHR43187:SF1">
    <property type="entry name" value="GLUTAMINE AMIDOTRANSFERASE DUG3-RELATED"/>
    <property type="match status" value="1"/>
</dbReference>
<dbReference type="RefSeq" id="WP_015954404.1">
    <property type="nucleotide sequence ID" value="NC_011729.1"/>
</dbReference>
<keyword evidence="4" id="KW-1185">Reference proteome</keyword>
<gene>
    <name evidence="3" type="ordered locus">PCC7424_2379</name>
</gene>
<dbReference type="HOGENOM" id="CLU_042555_0_0_3"/>
<dbReference type="AlphaFoldDB" id="B7KIW4"/>
<protein>
    <submittedName>
        <fullName evidence="3">Glutamine amidotransferase class-II</fullName>
    </submittedName>
</protein>
<evidence type="ECO:0000313" key="3">
    <source>
        <dbReference type="EMBL" id="ACK70800.1"/>
    </source>
</evidence>
<dbReference type="PANTHER" id="PTHR43187">
    <property type="entry name" value="GLUTAMINE AMIDOTRANSFERASE DUG3-RELATED"/>
    <property type="match status" value="1"/>
</dbReference>
<dbReference type="SUPFAM" id="SSF56235">
    <property type="entry name" value="N-terminal nucleophile aminohydrolases (Ntn hydrolases)"/>
    <property type="match status" value="1"/>
</dbReference>
<keyword evidence="3" id="KW-0808">Transferase</keyword>
<organism evidence="3 4">
    <name type="scientific">Gloeothece citriformis (strain PCC 7424)</name>
    <name type="common">Cyanothece sp. (strain PCC 7424)</name>
    <dbReference type="NCBI Taxonomy" id="65393"/>
    <lineage>
        <taxon>Bacteria</taxon>
        <taxon>Bacillati</taxon>
        <taxon>Cyanobacteriota</taxon>
        <taxon>Cyanophyceae</taxon>
        <taxon>Oscillatoriophycideae</taxon>
        <taxon>Chroococcales</taxon>
        <taxon>Aphanothecaceae</taxon>
        <taxon>Gloeothece</taxon>
        <taxon>Gloeothece citriformis</taxon>
    </lineage>
</organism>
<dbReference type="GO" id="GO:0016740">
    <property type="term" value="F:transferase activity"/>
    <property type="evidence" value="ECO:0007669"/>
    <property type="project" value="UniProtKB-KW"/>
</dbReference>
<sequence>MCRLIGYLGSVIPLDQLLYKPEHSLVVQSYKPQEMTAGLLNADGFGIGWYHGQKDAKPYIYKNILPIWSDNNLANLSRYVETGCTLAYVRSATPPLAVDYSNCQPFTHNQILFIHNGFIHNFRTSLYRPIRYKLDDTAYQLILGSTDSEHIFALVIDEIEKNPGIPLETALRNTLLQLIELAKIHSVYFSANIIVSDGKQLVASRYSNRLPTPTLYWLRDDPLYPDGVIIASEPLFKGNWNKIPEASLITVTEGLEVEIKPVVL</sequence>
<dbReference type="GO" id="GO:0052699">
    <property type="term" value="P:ergothioneine biosynthetic process"/>
    <property type="evidence" value="ECO:0007669"/>
    <property type="project" value="InterPro"/>
</dbReference>
<keyword evidence="1 3" id="KW-0315">Glutamine amidotransferase</keyword>
<dbReference type="Pfam" id="PF13230">
    <property type="entry name" value="GATase_4"/>
    <property type="match status" value="1"/>
</dbReference>
<dbReference type="CDD" id="cd01908">
    <property type="entry name" value="YafJ"/>
    <property type="match status" value="1"/>
</dbReference>
<dbReference type="STRING" id="65393.PCC7424_2379"/>
<dbReference type="InterPro" id="IPR026869">
    <property type="entry name" value="EgtC-like"/>
</dbReference>
<evidence type="ECO:0000313" key="4">
    <source>
        <dbReference type="Proteomes" id="UP000002384"/>
    </source>
</evidence>
<dbReference type="InterPro" id="IPR017932">
    <property type="entry name" value="GATase_2_dom"/>
</dbReference>
<accession>B7KIW4</accession>
<proteinExistence type="predicted"/>
<dbReference type="InterPro" id="IPR017808">
    <property type="entry name" value="EgtC"/>
</dbReference>
<reference evidence="4" key="1">
    <citation type="journal article" date="2011" name="MBio">
        <title>Novel metabolic attributes of the genus Cyanothece, comprising a group of unicellular nitrogen-fixing Cyanobacteria.</title>
        <authorList>
            <person name="Bandyopadhyay A."/>
            <person name="Elvitigala T."/>
            <person name="Welsh E."/>
            <person name="Stockel J."/>
            <person name="Liberton M."/>
            <person name="Min H."/>
            <person name="Sherman L.A."/>
            <person name="Pakrasi H.B."/>
        </authorList>
    </citation>
    <scope>NUCLEOTIDE SEQUENCE [LARGE SCALE GENOMIC DNA]</scope>
    <source>
        <strain evidence="4">PCC 7424</strain>
    </source>
</reference>
<dbReference type="EMBL" id="CP001291">
    <property type="protein sequence ID" value="ACK70800.1"/>
    <property type="molecule type" value="Genomic_DNA"/>
</dbReference>
<dbReference type="eggNOG" id="COG0121">
    <property type="taxonomic scope" value="Bacteria"/>
</dbReference>
<dbReference type="OrthoDB" id="9804310at2"/>
<dbReference type="InterPro" id="IPR029055">
    <property type="entry name" value="Ntn_hydrolases_N"/>
</dbReference>
<feature type="domain" description="Glutamine amidotransferase type-2" evidence="2">
    <location>
        <begin position="2"/>
        <end position="262"/>
    </location>
</feature>
<dbReference type="PROSITE" id="PS51278">
    <property type="entry name" value="GATASE_TYPE_2"/>
    <property type="match status" value="1"/>
</dbReference>
<dbReference type="InterPro" id="IPR052373">
    <property type="entry name" value="Gamma-glu_amide_hydrolase"/>
</dbReference>
<evidence type="ECO:0000256" key="1">
    <source>
        <dbReference type="ARBA" id="ARBA00022962"/>
    </source>
</evidence>
<evidence type="ECO:0000259" key="2">
    <source>
        <dbReference type="PROSITE" id="PS51278"/>
    </source>
</evidence>
<dbReference type="KEGG" id="cyc:PCC7424_2379"/>
<dbReference type="Gene3D" id="3.60.20.10">
    <property type="entry name" value="Glutamine Phosphoribosylpyrophosphate, subunit 1, domain 1"/>
    <property type="match status" value="1"/>
</dbReference>
<dbReference type="NCBIfam" id="TIGR03442">
    <property type="entry name" value="ergothioneine biosynthesis protein EgtC"/>
    <property type="match status" value="1"/>
</dbReference>
<dbReference type="Proteomes" id="UP000002384">
    <property type="component" value="Chromosome"/>
</dbReference>
<name>B7KIW4_GLOC7</name>